<dbReference type="EMBL" id="WIUZ02000001">
    <property type="protein sequence ID" value="KAF9792132.1"/>
    <property type="molecule type" value="Genomic_DNA"/>
</dbReference>
<evidence type="ECO:0000313" key="2">
    <source>
        <dbReference type="EMBL" id="KAF9792132.1"/>
    </source>
</evidence>
<dbReference type="AlphaFoldDB" id="A0A9P6HQP1"/>
<feature type="compositionally biased region" description="Basic and acidic residues" evidence="1">
    <location>
        <begin position="41"/>
        <end position="50"/>
    </location>
</feature>
<feature type="region of interest" description="Disordered" evidence="1">
    <location>
        <begin position="1"/>
        <end position="22"/>
    </location>
</feature>
<accession>A0A9P6HQP1</accession>
<name>A0A9P6HQP1_9AGAM</name>
<evidence type="ECO:0000256" key="1">
    <source>
        <dbReference type="SAM" id="MobiDB-lite"/>
    </source>
</evidence>
<proteinExistence type="predicted"/>
<dbReference type="OrthoDB" id="3365439at2759"/>
<dbReference type="Proteomes" id="UP000736335">
    <property type="component" value="Unassembled WGS sequence"/>
</dbReference>
<comment type="caution">
    <text evidence="2">The sequence shown here is derived from an EMBL/GenBank/DDBJ whole genome shotgun (WGS) entry which is preliminary data.</text>
</comment>
<reference evidence="2" key="2">
    <citation type="submission" date="2020-11" db="EMBL/GenBank/DDBJ databases">
        <authorList>
            <consortium name="DOE Joint Genome Institute"/>
            <person name="Kuo A."/>
            <person name="Miyauchi S."/>
            <person name="Kiss E."/>
            <person name="Drula E."/>
            <person name="Kohler A."/>
            <person name="Sanchez-Garcia M."/>
            <person name="Andreopoulos B."/>
            <person name="Barry K.W."/>
            <person name="Bonito G."/>
            <person name="Buee M."/>
            <person name="Carver A."/>
            <person name="Chen C."/>
            <person name="Cichocki N."/>
            <person name="Clum A."/>
            <person name="Culley D."/>
            <person name="Crous P.W."/>
            <person name="Fauchery L."/>
            <person name="Girlanda M."/>
            <person name="Hayes R."/>
            <person name="Keri Z."/>
            <person name="Labutti K."/>
            <person name="Lipzen A."/>
            <person name="Lombard V."/>
            <person name="Magnuson J."/>
            <person name="Maillard F."/>
            <person name="Morin E."/>
            <person name="Murat C."/>
            <person name="Nolan M."/>
            <person name="Ohm R."/>
            <person name="Pangilinan J."/>
            <person name="Pereira M."/>
            <person name="Perotto S."/>
            <person name="Peter M."/>
            <person name="Riley R."/>
            <person name="Sitrit Y."/>
            <person name="Stielow B."/>
            <person name="Szollosi G."/>
            <person name="Zifcakova L."/>
            <person name="Stursova M."/>
            <person name="Spatafora J.W."/>
            <person name="Tedersoo L."/>
            <person name="Vaario L.-M."/>
            <person name="Yamada A."/>
            <person name="Yan M."/>
            <person name="Wang P."/>
            <person name="Xu J."/>
            <person name="Bruns T."/>
            <person name="Baldrian P."/>
            <person name="Vilgalys R."/>
            <person name="Henrissat B."/>
            <person name="Grigoriev I.V."/>
            <person name="Hibbett D."/>
            <person name="Nagy L.G."/>
            <person name="Martin F.M."/>
        </authorList>
    </citation>
    <scope>NUCLEOTIDE SEQUENCE</scope>
    <source>
        <strain evidence="2">UH-Tt-Lm1</strain>
    </source>
</reference>
<gene>
    <name evidence="2" type="ORF">BJ322DRAFT_15862</name>
</gene>
<reference evidence="2" key="1">
    <citation type="journal article" date="2020" name="Nat. Commun.">
        <title>Large-scale genome sequencing of mycorrhizal fungi provides insights into the early evolution of symbiotic traits.</title>
        <authorList>
            <person name="Miyauchi S."/>
            <person name="Kiss E."/>
            <person name="Kuo A."/>
            <person name="Drula E."/>
            <person name="Kohler A."/>
            <person name="Sanchez-Garcia M."/>
            <person name="Morin E."/>
            <person name="Andreopoulos B."/>
            <person name="Barry K.W."/>
            <person name="Bonito G."/>
            <person name="Buee M."/>
            <person name="Carver A."/>
            <person name="Chen C."/>
            <person name="Cichocki N."/>
            <person name="Clum A."/>
            <person name="Culley D."/>
            <person name="Crous P.W."/>
            <person name="Fauchery L."/>
            <person name="Girlanda M."/>
            <person name="Hayes R.D."/>
            <person name="Keri Z."/>
            <person name="LaButti K."/>
            <person name="Lipzen A."/>
            <person name="Lombard V."/>
            <person name="Magnuson J."/>
            <person name="Maillard F."/>
            <person name="Murat C."/>
            <person name="Nolan M."/>
            <person name="Ohm R.A."/>
            <person name="Pangilinan J."/>
            <person name="Pereira M.F."/>
            <person name="Perotto S."/>
            <person name="Peter M."/>
            <person name="Pfister S."/>
            <person name="Riley R."/>
            <person name="Sitrit Y."/>
            <person name="Stielow J.B."/>
            <person name="Szollosi G."/>
            <person name="Zifcakova L."/>
            <person name="Stursova M."/>
            <person name="Spatafora J.W."/>
            <person name="Tedersoo L."/>
            <person name="Vaario L.M."/>
            <person name="Yamada A."/>
            <person name="Yan M."/>
            <person name="Wang P."/>
            <person name="Xu J."/>
            <person name="Bruns T."/>
            <person name="Baldrian P."/>
            <person name="Vilgalys R."/>
            <person name="Dunand C."/>
            <person name="Henrissat B."/>
            <person name="Grigoriev I.V."/>
            <person name="Hibbett D."/>
            <person name="Nagy L.G."/>
            <person name="Martin F.M."/>
        </authorList>
    </citation>
    <scope>NUCLEOTIDE SEQUENCE</scope>
    <source>
        <strain evidence="2">UH-Tt-Lm1</strain>
    </source>
</reference>
<evidence type="ECO:0000313" key="3">
    <source>
        <dbReference type="Proteomes" id="UP000736335"/>
    </source>
</evidence>
<feature type="region of interest" description="Disordered" evidence="1">
    <location>
        <begin position="37"/>
        <end position="146"/>
    </location>
</feature>
<protein>
    <submittedName>
        <fullName evidence="2">Uncharacterized protein</fullName>
    </submittedName>
</protein>
<organism evidence="2 3">
    <name type="scientific">Thelephora terrestris</name>
    <dbReference type="NCBI Taxonomy" id="56493"/>
    <lineage>
        <taxon>Eukaryota</taxon>
        <taxon>Fungi</taxon>
        <taxon>Dikarya</taxon>
        <taxon>Basidiomycota</taxon>
        <taxon>Agaricomycotina</taxon>
        <taxon>Agaricomycetes</taxon>
        <taxon>Thelephorales</taxon>
        <taxon>Thelephoraceae</taxon>
        <taxon>Thelephora</taxon>
    </lineage>
</organism>
<sequence>MIHQNTANKRKGPPKFQHLPKARAKQLKSAWIQTRKIKSKWRAEKRREGIESVGTPSTAPELEIPVPNVPGPKPDHQPQFIDAHTGSDALPSTSKGHPVKVPNTRTVREPIRTTRTGPAVGSSQEKDRRSGRPSGYQGKKPSMKNRMITLLEKIQRESD</sequence>
<feature type="compositionally biased region" description="Basic residues" evidence="1">
    <location>
        <begin position="8"/>
        <end position="22"/>
    </location>
</feature>
<keyword evidence="3" id="KW-1185">Reference proteome</keyword>